<evidence type="ECO:0000313" key="3">
    <source>
        <dbReference type="Proteomes" id="UP000594380"/>
    </source>
</evidence>
<protein>
    <submittedName>
        <fullName evidence="2">TIGR03118 family protein</fullName>
    </submittedName>
</protein>
<name>A0A7Y6K6D2_9BURK</name>
<sequence length="392" mass="40486">MSLISRGLKAAVIVLAAGFTIGHAAADDAYVVKPLVSNVAGAAPKVDGVLQNAWGIAFSPAGSPFWINDNATGCSTLYDGEGTKVTTLQVAIPLPGNVIPAGACHPVLPKSPPNPTPAAPTGIVWNPSSAFLVPGTKIPAIFIFATEDGTISAWAGGLNPANNAVIAVDNSSNPSAASGAVYKALVFGVNAQGGFLFATNFRSGRIDVFGPNGSDGLFTPATTDGGFVDPNIPAGYAPFGIANIDGDLFVTYAKQNKEKHDDDAGRGRGFVDVFDTDGHLLRRFASRGTLDSPWGITRASFAFGRFSGKILIGNFGDGRINVFDNDGGFVDQLENEFGNPLAIDGLWTLTLGGGRNSSPDTLYFSAGPNKETNGLFGIIAPASGSRERVADH</sequence>
<keyword evidence="1" id="KW-0732">Signal</keyword>
<organism evidence="2 3">
    <name type="scientific">Paraburkholderia youngii</name>
    <dbReference type="NCBI Taxonomy" id="2782701"/>
    <lineage>
        <taxon>Bacteria</taxon>
        <taxon>Pseudomonadati</taxon>
        <taxon>Pseudomonadota</taxon>
        <taxon>Betaproteobacteria</taxon>
        <taxon>Burkholderiales</taxon>
        <taxon>Burkholderiaceae</taxon>
        <taxon>Paraburkholderia</taxon>
    </lineage>
</organism>
<dbReference type="NCBIfam" id="TIGR03118">
    <property type="entry name" value="PEPCTERM_chp_1"/>
    <property type="match status" value="1"/>
</dbReference>
<reference evidence="2 3" key="1">
    <citation type="submission" date="2020-02" db="EMBL/GenBank/DDBJ databases">
        <title>Paraburkholderia simonii sp. nov. and Paraburkholderia youngii sp. nov. Brazilian and Mexican Mimosa-associated rhizobia.</title>
        <authorList>
            <person name="Mavima L."/>
            <person name="Beukes C.W."/>
            <person name="Chan W.Y."/>
            <person name="Palmer M."/>
            <person name="De Meyer S.E."/>
            <person name="James E.K."/>
            <person name="Venter S.N."/>
            <person name="Steenkamp E.T."/>
        </authorList>
    </citation>
    <scope>NUCLEOTIDE SEQUENCE [LARGE SCALE GENOMIC DNA]</scope>
    <source>
        <strain evidence="2 3">JPY169</strain>
    </source>
</reference>
<dbReference type="Gene3D" id="2.120.10.30">
    <property type="entry name" value="TolB, C-terminal domain"/>
    <property type="match status" value="1"/>
</dbReference>
<dbReference type="EMBL" id="JAALDK010000002">
    <property type="protein sequence ID" value="NUY05257.1"/>
    <property type="molecule type" value="Genomic_DNA"/>
</dbReference>
<feature type="signal peptide" evidence="1">
    <location>
        <begin position="1"/>
        <end position="26"/>
    </location>
</feature>
<accession>A0A7Y6K6D2</accession>
<dbReference type="SUPFAM" id="SSF75011">
    <property type="entry name" value="3-carboxy-cis,cis-mucoante lactonizing enzyme"/>
    <property type="match status" value="1"/>
</dbReference>
<dbReference type="GeneID" id="301106038"/>
<dbReference type="AlphaFoldDB" id="A0A7Y6K6D2"/>
<comment type="caution">
    <text evidence="2">The sequence shown here is derived from an EMBL/GenBank/DDBJ whole genome shotgun (WGS) entry which is preliminary data.</text>
</comment>
<feature type="chain" id="PRO_5030716018" evidence="1">
    <location>
        <begin position="27"/>
        <end position="392"/>
    </location>
</feature>
<proteinExistence type="predicted"/>
<dbReference type="InterPro" id="IPR017549">
    <property type="entry name" value="APMV_L690"/>
</dbReference>
<gene>
    <name evidence="2" type="ORF">G5S42_37435</name>
</gene>
<dbReference type="InterPro" id="IPR011042">
    <property type="entry name" value="6-blade_b-propeller_TolB-like"/>
</dbReference>
<evidence type="ECO:0000313" key="2">
    <source>
        <dbReference type="EMBL" id="NUY05257.1"/>
    </source>
</evidence>
<dbReference type="RefSeq" id="WP_176111708.1">
    <property type="nucleotide sequence ID" value="NZ_JAALDK010000002.1"/>
</dbReference>
<evidence type="ECO:0000256" key="1">
    <source>
        <dbReference type="SAM" id="SignalP"/>
    </source>
</evidence>
<dbReference type="Proteomes" id="UP000594380">
    <property type="component" value="Unassembled WGS sequence"/>
</dbReference>